<reference evidence="1" key="1">
    <citation type="submission" date="2021-05" db="UniProtKB">
        <authorList>
            <consortium name="EnsemblPlants"/>
        </authorList>
    </citation>
    <scope>IDENTIFICATION</scope>
    <source>
        <strain evidence="1">subsp. malaccensis</strain>
    </source>
</reference>
<name>A0A804JK26_MUSAM</name>
<keyword evidence="2" id="KW-1185">Reference proteome</keyword>
<accession>A0A804JK26</accession>
<dbReference type="InParanoid" id="A0A804JK26"/>
<sequence length="14" mass="1580">MGCPGLELRTSRME</sequence>
<dbReference type="Proteomes" id="UP000012960">
    <property type="component" value="Unplaced"/>
</dbReference>
<dbReference type="Gramene" id="Ma06_t24850.1">
    <property type="protein sequence ID" value="Ma06_p24850.1"/>
    <property type="gene ID" value="Ma06_g24850"/>
</dbReference>
<protein>
    <submittedName>
        <fullName evidence="1">Uncharacterized protein</fullName>
    </submittedName>
</protein>
<organism evidence="1 2">
    <name type="scientific">Musa acuminata subsp. malaccensis</name>
    <name type="common">Wild banana</name>
    <name type="synonym">Musa malaccensis</name>
    <dbReference type="NCBI Taxonomy" id="214687"/>
    <lineage>
        <taxon>Eukaryota</taxon>
        <taxon>Viridiplantae</taxon>
        <taxon>Streptophyta</taxon>
        <taxon>Embryophyta</taxon>
        <taxon>Tracheophyta</taxon>
        <taxon>Spermatophyta</taxon>
        <taxon>Magnoliopsida</taxon>
        <taxon>Liliopsida</taxon>
        <taxon>Zingiberales</taxon>
        <taxon>Musaceae</taxon>
        <taxon>Musa</taxon>
    </lineage>
</organism>
<evidence type="ECO:0000313" key="1">
    <source>
        <dbReference type="EnsemblPlants" id="Ma06_p24850.1"/>
    </source>
</evidence>
<proteinExistence type="predicted"/>
<evidence type="ECO:0000313" key="2">
    <source>
        <dbReference type="Proteomes" id="UP000012960"/>
    </source>
</evidence>
<dbReference type="EnsemblPlants" id="Ma06_t24850.1">
    <property type="protein sequence ID" value="Ma06_p24850.1"/>
    <property type="gene ID" value="Ma06_g24850"/>
</dbReference>